<dbReference type="Proteomes" id="UP001152759">
    <property type="component" value="Chromosome 9"/>
</dbReference>
<accession>A0A9P0ALN2</accession>
<protein>
    <submittedName>
        <fullName evidence="2">Uncharacterized protein</fullName>
    </submittedName>
</protein>
<dbReference type="EMBL" id="OU963870">
    <property type="protein sequence ID" value="CAH0395901.1"/>
    <property type="molecule type" value="Genomic_DNA"/>
</dbReference>
<gene>
    <name evidence="2" type="ORF">BEMITA_LOCUS14031</name>
</gene>
<evidence type="ECO:0000313" key="3">
    <source>
        <dbReference type="Proteomes" id="UP001152759"/>
    </source>
</evidence>
<keyword evidence="3" id="KW-1185">Reference proteome</keyword>
<evidence type="ECO:0000256" key="1">
    <source>
        <dbReference type="SAM" id="MobiDB-lite"/>
    </source>
</evidence>
<organism evidence="2 3">
    <name type="scientific">Bemisia tabaci</name>
    <name type="common">Sweetpotato whitefly</name>
    <name type="synonym">Aleurodes tabaci</name>
    <dbReference type="NCBI Taxonomy" id="7038"/>
    <lineage>
        <taxon>Eukaryota</taxon>
        <taxon>Metazoa</taxon>
        <taxon>Ecdysozoa</taxon>
        <taxon>Arthropoda</taxon>
        <taxon>Hexapoda</taxon>
        <taxon>Insecta</taxon>
        <taxon>Pterygota</taxon>
        <taxon>Neoptera</taxon>
        <taxon>Paraneoptera</taxon>
        <taxon>Hemiptera</taxon>
        <taxon>Sternorrhyncha</taxon>
        <taxon>Aleyrodoidea</taxon>
        <taxon>Aleyrodidae</taxon>
        <taxon>Aleyrodinae</taxon>
        <taxon>Bemisia</taxon>
    </lineage>
</organism>
<dbReference type="AlphaFoldDB" id="A0A9P0ALN2"/>
<name>A0A9P0ALN2_BEMTA</name>
<feature type="region of interest" description="Disordered" evidence="1">
    <location>
        <begin position="133"/>
        <end position="168"/>
    </location>
</feature>
<sequence>MNKGILNPGDPGFIAPTSVPSSQSFDKLLDSFIALEIKRTDAIKKAEKAATNQKSNVTLKFVEVAGYANYVLENIQRYFNASKKTLPLRTENYLNRQMRRLASIYKNLEAGQGGLPQDMLSKLRPVMDIIKQSERAPTSTPSTSTLPTSTPPTSTPPTSIPPTSTPPSKSFDELLDAFMVVENDRKAAIKIAEEAAKEAGSNTTLNFLKVVREADKVLENLRRYFDAGKKTELLRKNTYLNDELIKLSAYYKSIEAHVPDLPKGMNRVMRPVIELIKQSEHALIPLGTKFRDDLERTKPTSA</sequence>
<reference evidence="2" key="1">
    <citation type="submission" date="2021-12" db="EMBL/GenBank/DDBJ databases">
        <authorList>
            <person name="King R."/>
        </authorList>
    </citation>
    <scope>NUCLEOTIDE SEQUENCE</scope>
</reference>
<feature type="compositionally biased region" description="Low complexity" evidence="1">
    <location>
        <begin position="137"/>
        <end position="148"/>
    </location>
</feature>
<feature type="compositionally biased region" description="Pro residues" evidence="1">
    <location>
        <begin position="149"/>
        <end position="165"/>
    </location>
</feature>
<evidence type="ECO:0000313" key="2">
    <source>
        <dbReference type="EMBL" id="CAH0395901.1"/>
    </source>
</evidence>
<proteinExistence type="predicted"/>